<dbReference type="GO" id="GO:0005576">
    <property type="term" value="C:extracellular region"/>
    <property type="evidence" value="ECO:0007669"/>
    <property type="project" value="UniProtKB-SubCell"/>
</dbReference>
<dbReference type="Proteomes" id="UP000317327">
    <property type="component" value="Unassembled WGS sequence"/>
</dbReference>
<gene>
    <name evidence="7" type="ORF">EQ836_00260</name>
</gene>
<comment type="caution">
    <text evidence="7">The sequence shown here is derived from an EMBL/GenBank/DDBJ whole genome shotgun (WGS) entry which is preliminary data.</text>
</comment>
<dbReference type="NCBIfam" id="TIGR03661">
    <property type="entry name" value="T1SS_VCA0849"/>
    <property type="match status" value="1"/>
</dbReference>
<comment type="cofactor">
    <cofactor evidence="1">
        <name>Ca(2+)</name>
        <dbReference type="ChEBI" id="CHEBI:29108"/>
    </cofactor>
</comment>
<accession>A0ABD7S1R0</accession>
<keyword evidence="5" id="KW-0106">Calcium</keyword>
<proteinExistence type="predicted"/>
<dbReference type="SUPFAM" id="SSF51120">
    <property type="entry name" value="beta-Roll"/>
    <property type="match status" value="1"/>
</dbReference>
<dbReference type="InterPro" id="IPR011049">
    <property type="entry name" value="Serralysin-like_metalloprot_C"/>
</dbReference>
<protein>
    <submittedName>
        <fullName evidence="7">Type I secretion C-terminal target domain-containing protein</fullName>
    </submittedName>
</protein>
<dbReference type="InterPro" id="IPR019960">
    <property type="entry name" value="T1SS_VCA0849"/>
</dbReference>
<evidence type="ECO:0000256" key="5">
    <source>
        <dbReference type="ARBA" id="ARBA00022837"/>
    </source>
</evidence>
<keyword evidence="3" id="KW-0964">Secreted</keyword>
<evidence type="ECO:0000256" key="4">
    <source>
        <dbReference type="ARBA" id="ARBA00022737"/>
    </source>
</evidence>
<dbReference type="AlphaFoldDB" id="A0ABD7S1R0"/>
<keyword evidence="4" id="KW-0677">Repeat</keyword>
<evidence type="ECO:0000259" key="6">
    <source>
        <dbReference type="Pfam" id="PF08548"/>
    </source>
</evidence>
<comment type="subcellular location">
    <subcellularLocation>
        <location evidence="2">Secreted</location>
    </subcellularLocation>
</comment>
<evidence type="ECO:0000256" key="1">
    <source>
        <dbReference type="ARBA" id="ARBA00001913"/>
    </source>
</evidence>
<evidence type="ECO:0000256" key="3">
    <source>
        <dbReference type="ARBA" id="ARBA00022525"/>
    </source>
</evidence>
<feature type="domain" description="Peptidase M10 serralysin C-terminal" evidence="6">
    <location>
        <begin position="15"/>
        <end position="63"/>
    </location>
</feature>
<evidence type="ECO:0000313" key="7">
    <source>
        <dbReference type="EMBL" id="TRO21627.1"/>
    </source>
</evidence>
<evidence type="ECO:0000313" key="8">
    <source>
        <dbReference type="Proteomes" id="UP000317327"/>
    </source>
</evidence>
<dbReference type="EMBL" id="SCFV01000001">
    <property type="protein sequence ID" value="TRO21627.1"/>
    <property type="molecule type" value="Genomic_DNA"/>
</dbReference>
<name>A0ABD7S1R0_ECTME</name>
<dbReference type="Pfam" id="PF08548">
    <property type="entry name" value="Peptidase_M10_C"/>
    <property type="match status" value="1"/>
</dbReference>
<evidence type="ECO:0000256" key="2">
    <source>
        <dbReference type="ARBA" id="ARBA00004613"/>
    </source>
</evidence>
<reference evidence="7 8" key="1">
    <citation type="submission" date="2019-01" db="EMBL/GenBank/DDBJ databases">
        <title>Whole genome shotgun sequencing of Pseudomonas spp. isolated by its ability to degrade furfural.</title>
        <authorList>
            <person name="Donoso R."/>
            <person name="Farkas C."/>
            <person name="Villegas P."/>
            <person name="Gonzales-Toro F."/>
            <person name="Guajardo-Parra M."/>
            <person name="Araya-Nail M."/>
            <person name="Morgante V."/>
            <person name="Perez-Pantoja D."/>
        </authorList>
    </citation>
    <scope>NUCLEOTIDE SEQUENCE [LARGE SCALE GENOMIC DNA]</scope>
    <source>
        <strain evidence="7 8">VN231</strain>
    </source>
</reference>
<dbReference type="Pfam" id="PF00353">
    <property type="entry name" value="HemolysinCabind"/>
    <property type="match status" value="1"/>
</dbReference>
<sequence>MLTGNSGDNTLSALVGNDILIGGAGNDTFVWNANDRGGNYHDIVKDFGNGDDKLDLSQLLQGIEGPATADVLTQYLSFDFVSEPGSTVINVASAGSGTPVDQTITLENTVLSGGNAADIIQGMLDHNQLVA</sequence>
<dbReference type="InterPro" id="IPR013858">
    <property type="entry name" value="Peptidase_M10B_C"/>
</dbReference>
<organism evidence="7 8">
    <name type="scientific">Ectopseudomonas mendocina</name>
    <name type="common">Pseudomonas mendocina</name>
    <dbReference type="NCBI Taxonomy" id="300"/>
    <lineage>
        <taxon>Bacteria</taxon>
        <taxon>Pseudomonadati</taxon>
        <taxon>Pseudomonadota</taxon>
        <taxon>Gammaproteobacteria</taxon>
        <taxon>Pseudomonadales</taxon>
        <taxon>Pseudomonadaceae</taxon>
        <taxon>Ectopseudomonas</taxon>
    </lineage>
</organism>
<dbReference type="InterPro" id="IPR001343">
    <property type="entry name" value="Hemolysn_Ca-bd"/>
</dbReference>
<dbReference type="Gene3D" id="2.150.10.10">
    <property type="entry name" value="Serralysin-like metalloprotease, C-terminal"/>
    <property type="match status" value="1"/>
</dbReference>